<gene>
    <name evidence="7" type="primary">ORF184696</name>
</gene>
<keyword evidence="2" id="KW-0689">Ribosomal protein</keyword>
<dbReference type="PANTHER" id="PTHR11229:SF8">
    <property type="entry name" value="LARGE RIBOSOMAL SUBUNIT PROTEIN UL3M"/>
    <property type="match status" value="1"/>
</dbReference>
<comment type="similarity">
    <text evidence="1">Belongs to the universal ribosomal protein uL3 family.</text>
</comment>
<evidence type="ECO:0000313" key="7">
    <source>
        <dbReference type="EMBL" id="CEK91745.1"/>
    </source>
</evidence>
<dbReference type="InterPro" id="IPR000597">
    <property type="entry name" value="Ribosomal_uL3"/>
</dbReference>
<dbReference type="GO" id="GO:0005762">
    <property type="term" value="C:mitochondrial large ribosomal subunit"/>
    <property type="evidence" value="ECO:0007669"/>
    <property type="project" value="TreeGrafter"/>
</dbReference>
<sequence>MAANSLFSSMRPTKISLLINGACSARLFLPTSSACVQQVRHKRFPVFHVRPSVRKPWHVRKWTEKKDESIISSNEAFIKDVIINTYVGPTKVESPLKDGPWERNPYVKGTRRTGVLTLKLGTMLQWTKEGESFYVTLLQVLDNHVINYVPPEIYKTYPSFRPHQGERFGLQIVGALSCDPRQFSKPYNNLFLKAGVPPKRWLTRFLITPNAAVQPGTPLSVNHFRVGDYVDVQGRTRDWGFQGVIKRWGMKGMPASHGVTKSHRKMGSTGGGGAKGGIWRGKKMPGIMGNRFSSEYGLKIYRINTKYNILYVTGNGIAGLPHTFIRVSDTVLPTKRTKEEKAGNLPMPTWFPEDETEPIPDEYFDDELFQFTDPSIELKS</sequence>
<dbReference type="GO" id="GO:0006412">
    <property type="term" value="P:translation"/>
    <property type="evidence" value="ECO:0007669"/>
    <property type="project" value="InterPro"/>
</dbReference>
<reference evidence="7" key="1">
    <citation type="submission" date="2014-12" db="EMBL/GenBank/DDBJ databases">
        <title>Insight into the proteome of Arion vulgaris.</title>
        <authorList>
            <person name="Aradska J."/>
            <person name="Bulat T."/>
            <person name="Smidak R."/>
            <person name="Sarate P."/>
            <person name="Gangsoo J."/>
            <person name="Sialana F."/>
            <person name="Bilban M."/>
            <person name="Lubec G."/>
        </authorList>
    </citation>
    <scope>NUCLEOTIDE SEQUENCE</scope>
    <source>
        <tissue evidence="7">Skin</tissue>
    </source>
</reference>
<dbReference type="Gene3D" id="2.40.30.10">
    <property type="entry name" value="Translation factors"/>
    <property type="match status" value="2"/>
</dbReference>
<evidence type="ECO:0000256" key="5">
    <source>
        <dbReference type="ARBA" id="ARBA00035396"/>
    </source>
</evidence>
<dbReference type="AlphaFoldDB" id="A0A0B7BHT5"/>
<dbReference type="InterPro" id="IPR009000">
    <property type="entry name" value="Transl_B-barrel_sf"/>
</dbReference>
<dbReference type="GO" id="GO:0003735">
    <property type="term" value="F:structural constituent of ribosome"/>
    <property type="evidence" value="ECO:0007669"/>
    <property type="project" value="InterPro"/>
</dbReference>
<dbReference type="EMBL" id="HACG01044880">
    <property type="protein sequence ID" value="CEK91745.1"/>
    <property type="molecule type" value="Transcribed_RNA"/>
</dbReference>
<dbReference type="Pfam" id="PF00297">
    <property type="entry name" value="Ribosomal_L3"/>
    <property type="match status" value="1"/>
</dbReference>
<evidence type="ECO:0000256" key="4">
    <source>
        <dbReference type="ARBA" id="ARBA00035209"/>
    </source>
</evidence>
<evidence type="ECO:0000256" key="3">
    <source>
        <dbReference type="ARBA" id="ARBA00023274"/>
    </source>
</evidence>
<dbReference type="SUPFAM" id="SSF50447">
    <property type="entry name" value="Translation proteins"/>
    <property type="match status" value="1"/>
</dbReference>
<organism evidence="7">
    <name type="scientific">Arion vulgaris</name>
    <dbReference type="NCBI Taxonomy" id="1028688"/>
    <lineage>
        <taxon>Eukaryota</taxon>
        <taxon>Metazoa</taxon>
        <taxon>Spiralia</taxon>
        <taxon>Lophotrochozoa</taxon>
        <taxon>Mollusca</taxon>
        <taxon>Gastropoda</taxon>
        <taxon>Heterobranchia</taxon>
        <taxon>Euthyneura</taxon>
        <taxon>Panpulmonata</taxon>
        <taxon>Eupulmonata</taxon>
        <taxon>Stylommatophora</taxon>
        <taxon>Helicina</taxon>
        <taxon>Arionoidea</taxon>
        <taxon>Arionidae</taxon>
        <taxon>Arion</taxon>
    </lineage>
</organism>
<protein>
    <recommendedName>
        <fullName evidence="4">Large ribosomal subunit protein uL3m</fullName>
    </recommendedName>
    <alternativeName>
        <fullName evidence="5">39S ribosomal protein L3, mitochondrial</fullName>
    </alternativeName>
</protein>
<evidence type="ECO:0000256" key="2">
    <source>
        <dbReference type="ARBA" id="ARBA00022980"/>
    </source>
</evidence>
<evidence type="ECO:0000256" key="1">
    <source>
        <dbReference type="ARBA" id="ARBA00006540"/>
    </source>
</evidence>
<dbReference type="InterPro" id="IPR019927">
    <property type="entry name" value="Ribosomal_uL3_bac/org-type"/>
</dbReference>
<dbReference type="PANTHER" id="PTHR11229">
    <property type="entry name" value="50S RIBOSOMAL PROTEIN L3"/>
    <property type="match status" value="1"/>
</dbReference>
<feature type="region of interest" description="Disordered" evidence="6">
    <location>
        <begin position="256"/>
        <end position="275"/>
    </location>
</feature>
<name>A0A0B7BHT5_9EUPU</name>
<keyword evidence="3" id="KW-0687">Ribonucleoprotein</keyword>
<evidence type="ECO:0000256" key="6">
    <source>
        <dbReference type="SAM" id="MobiDB-lite"/>
    </source>
</evidence>
<accession>A0A0B7BHT5</accession>
<proteinExistence type="inferred from homology"/>